<dbReference type="InterPro" id="IPR014947">
    <property type="entry name" value="DUF1818"/>
</dbReference>
<dbReference type="AlphaFoldDB" id="T2IME4"/>
<dbReference type="EMBL" id="CAQK01000808">
    <property type="protein sequence ID" value="CCQ53340.1"/>
    <property type="molecule type" value="Genomic_DNA"/>
</dbReference>
<gene>
    <name evidence="1" type="ORF">CWATWH8502_547</name>
</gene>
<dbReference type="Gene3D" id="2.30.31.10">
    <property type="entry name" value="Transcriptional Coactivator Pc4, Chain A"/>
    <property type="match status" value="1"/>
</dbReference>
<dbReference type="GO" id="GO:0006355">
    <property type="term" value="P:regulation of DNA-templated transcription"/>
    <property type="evidence" value="ECO:0007669"/>
    <property type="project" value="InterPro"/>
</dbReference>
<dbReference type="InterPro" id="IPR009044">
    <property type="entry name" value="ssDNA-bd_transcriptional_reg"/>
</dbReference>
<name>T2IME4_CROWT</name>
<dbReference type="RefSeq" id="WP_021831944.1">
    <property type="nucleotide sequence ID" value="NZ_CAQK01000808.1"/>
</dbReference>
<evidence type="ECO:0008006" key="3">
    <source>
        <dbReference type="Google" id="ProtNLM"/>
    </source>
</evidence>
<dbReference type="Proteomes" id="UP000018348">
    <property type="component" value="Unassembled WGS sequence"/>
</dbReference>
<evidence type="ECO:0000313" key="1">
    <source>
        <dbReference type="EMBL" id="CCQ53340.1"/>
    </source>
</evidence>
<reference evidence="1 2" key="2">
    <citation type="submission" date="2013-09" db="EMBL/GenBank/DDBJ databases">
        <title>Whole genome comparison of six Crocosphaera watsonii strains with differing phenotypes.</title>
        <authorList>
            <person name="Bench S.R."/>
            <person name="Heller P."/>
            <person name="Frank I."/>
            <person name="Arciniega M."/>
            <person name="Shilova I.N."/>
            <person name="Zehr J.P."/>
        </authorList>
    </citation>
    <scope>NUCLEOTIDE SEQUENCE [LARGE SCALE GENOMIC DNA]</scope>
    <source>
        <strain evidence="1 2">WH 8502</strain>
    </source>
</reference>
<comment type="caution">
    <text evidence="1">The sequence shown here is derived from an EMBL/GenBank/DDBJ whole genome shotgun (WGS) entry which is preliminary data.</text>
</comment>
<proteinExistence type="predicted"/>
<dbReference type="SUPFAM" id="SSF54447">
    <property type="entry name" value="ssDNA-binding transcriptional regulator domain"/>
    <property type="match status" value="1"/>
</dbReference>
<evidence type="ECO:0000313" key="2">
    <source>
        <dbReference type="Proteomes" id="UP000018348"/>
    </source>
</evidence>
<dbReference type="GO" id="GO:0003677">
    <property type="term" value="F:DNA binding"/>
    <property type="evidence" value="ECO:0007669"/>
    <property type="project" value="InterPro"/>
</dbReference>
<reference evidence="1 2" key="1">
    <citation type="submission" date="2013-01" db="EMBL/GenBank/DDBJ databases">
        <authorList>
            <person name="Bench S."/>
        </authorList>
    </citation>
    <scope>NUCLEOTIDE SEQUENCE [LARGE SCALE GENOMIC DNA]</scope>
    <source>
        <strain evidence="1 2">WH 8502</strain>
    </source>
</reference>
<accession>T2IME4</accession>
<dbReference type="Pfam" id="PF08848">
    <property type="entry name" value="DUF1818"/>
    <property type="match status" value="1"/>
</dbReference>
<sequence length="122" mass="14054">MGDLILKKGQGWRLGWNTEEIAYPGLIGGDDWAIELSKVEFADFCRLFEQLATTMEAMAKELMEEERIACEAESELLWLEVEGFPQGYSLRIILNQGRRCEGNWPAEVVSELYQEMQKLNTF</sequence>
<protein>
    <recommendedName>
        <fullName evidence="3">DUF1818 domain-containing protein</fullName>
    </recommendedName>
</protein>
<organism evidence="1 2">
    <name type="scientific">Crocosphaera watsonii WH 8502</name>
    <dbReference type="NCBI Taxonomy" id="423474"/>
    <lineage>
        <taxon>Bacteria</taxon>
        <taxon>Bacillati</taxon>
        <taxon>Cyanobacteriota</taxon>
        <taxon>Cyanophyceae</taxon>
        <taxon>Oscillatoriophycideae</taxon>
        <taxon>Chroococcales</taxon>
        <taxon>Aphanothecaceae</taxon>
        <taxon>Crocosphaera</taxon>
    </lineage>
</organism>